<dbReference type="Gene3D" id="2.60.200.40">
    <property type="match status" value="1"/>
</dbReference>
<feature type="domain" description="DAGKc" evidence="1">
    <location>
        <begin position="9"/>
        <end position="142"/>
    </location>
</feature>
<dbReference type="PANTHER" id="PTHR12358:SF106">
    <property type="entry name" value="LIPID KINASE YEGS"/>
    <property type="match status" value="1"/>
</dbReference>
<dbReference type="InterPro" id="IPR001206">
    <property type="entry name" value="Diacylglycerol_kinase_cat_dom"/>
</dbReference>
<dbReference type="AlphaFoldDB" id="A0A4V2PEE3"/>
<evidence type="ECO:0000313" key="2">
    <source>
        <dbReference type="EMBL" id="TCK08756.1"/>
    </source>
</evidence>
<protein>
    <submittedName>
        <fullName evidence="2">Diacylglycerol kinase family enzyme</fullName>
    </submittedName>
</protein>
<dbReference type="EMBL" id="SMFU01000007">
    <property type="protein sequence ID" value="TCK08756.1"/>
    <property type="molecule type" value="Genomic_DNA"/>
</dbReference>
<gene>
    <name evidence="2" type="ORF">CLV83_0848</name>
</gene>
<evidence type="ECO:0000259" key="1">
    <source>
        <dbReference type="PROSITE" id="PS50146"/>
    </source>
</evidence>
<dbReference type="SUPFAM" id="SSF111331">
    <property type="entry name" value="NAD kinase/diacylglycerol kinase-like"/>
    <property type="match status" value="1"/>
</dbReference>
<name>A0A4V2PEE3_9GAMM</name>
<evidence type="ECO:0000313" key="3">
    <source>
        <dbReference type="Proteomes" id="UP000294546"/>
    </source>
</evidence>
<dbReference type="InterPro" id="IPR017438">
    <property type="entry name" value="ATP-NAD_kinase_N"/>
</dbReference>
<dbReference type="GO" id="GO:0016301">
    <property type="term" value="F:kinase activity"/>
    <property type="evidence" value="ECO:0007669"/>
    <property type="project" value="UniProtKB-KW"/>
</dbReference>
<keyword evidence="3" id="KW-1185">Reference proteome</keyword>
<dbReference type="Pfam" id="PF00781">
    <property type="entry name" value="DAGK_cat"/>
    <property type="match status" value="1"/>
</dbReference>
<accession>A0A4V2PEE3</accession>
<proteinExistence type="predicted"/>
<dbReference type="Proteomes" id="UP000294546">
    <property type="component" value="Unassembled WGS sequence"/>
</dbReference>
<keyword evidence="2" id="KW-0808">Transferase</keyword>
<dbReference type="Gene3D" id="3.40.50.10330">
    <property type="entry name" value="Probable inorganic polyphosphate/atp-NAD kinase, domain 1"/>
    <property type="match status" value="1"/>
</dbReference>
<dbReference type="OrthoDB" id="142078at2"/>
<dbReference type="InterPro" id="IPR016064">
    <property type="entry name" value="NAD/diacylglycerol_kinase_sf"/>
</dbReference>
<dbReference type="GO" id="GO:0005886">
    <property type="term" value="C:plasma membrane"/>
    <property type="evidence" value="ECO:0007669"/>
    <property type="project" value="TreeGrafter"/>
</dbReference>
<organism evidence="2 3">
    <name type="scientific">Marinobacterium mangrovicola</name>
    <dbReference type="NCBI Taxonomy" id="1476959"/>
    <lineage>
        <taxon>Bacteria</taxon>
        <taxon>Pseudomonadati</taxon>
        <taxon>Pseudomonadota</taxon>
        <taxon>Gammaproteobacteria</taxon>
        <taxon>Oceanospirillales</taxon>
        <taxon>Oceanospirillaceae</taxon>
        <taxon>Marinobacterium</taxon>
    </lineage>
</organism>
<dbReference type="RefSeq" id="WP_132287945.1">
    <property type="nucleotide sequence ID" value="NZ_SMFU01000007.1"/>
</dbReference>
<dbReference type="SMART" id="SM00046">
    <property type="entry name" value="DAGKc"/>
    <property type="match status" value="1"/>
</dbReference>
<sequence length="329" mass="36582">MQMENSQGKAATSIHLVANAGSGQGAAARAGRQLEELCAERNIRFRRYLAKRPSDLPEMIGRAVKGARDDGGRVVAMGGDGTIRAVAEAVRETDIPLAVIPTGTFNFFARNLDIPETQTEAIELSVSGVIRAVSLGQVNGHTFIINASFGLYARLIRAREQHTRRFGRHRIVAILSTLFTLVRGFRTMDLDLSDEEQTRRVKSPMVFIGINALQLRGVDLDVEQCAARRQLGVVVMREMSHWALYRLTLRGLVRRLRDEQSLERFCADRLMIGPDRRKVSVVLDGERLRLRAPLDFKIDRGALNVVVPAEDVRDSGFSESDVCESKEGN</sequence>
<dbReference type="PANTHER" id="PTHR12358">
    <property type="entry name" value="SPHINGOSINE KINASE"/>
    <property type="match status" value="1"/>
</dbReference>
<comment type="caution">
    <text evidence="2">The sequence shown here is derived from an EMBL/GenBank/DDBJ whole genome shotgun (WGS) entry which is preliminary data.</text>
</comment>
<keyword evidence="2" id="KW-0418">Kinase</keyword>
<dbReference type="InterPro" id="IPR050187">
    <property type="entry name" value="Lipid_Phosphate_FormReg"/>
</dbReference>
<reference evidence="2 3" key="1">
    <citation type="submission" date="2019-03" db="EMBL/GenBank/DDBJ databases">
        <title>Genomic Encyclopedia of Archaeal and Bacterial Type Strains, Phase II (KMG-II): from individual species to whole genera.</title>
        <authorList>
            <person name="Goeker M."/>
        </authorList>
    </citation>
    <scope>NUCLEOTIDE SEQUENCE [LARGE SCALE GENOMIC DNA]</scope>
    <source>
        <strain evidence="2 3">DSM 27697</strain>
    </source>
</reference>
<dbReference type="PROSITE" id="PS50146">
    <property type="entry name" value="DAGK"/>
    <property type="match status" value="1"/>
</dbReference>